<proteinExistence type="predicted"/>
<dbReference type="Proteomes" id="UP000070444">
    <property type="component" value="Unassembled WGS sequence"/>
</dbReference>
<protein>
    <submittedName>
        <fullName evidence="1">Uncharacterized protein</fullName>
    </submittedName>
</protein>
<reference evidence="1 2" key="1">
    <citation type="journal article" date="2015" name="Genome Biol. Evol.">
        <title>Phylogenomic analyses indicate that early fungi evolved digesting cell walls of algal ancestors of land plants.</title>
        <authorList>
            <person name="Chang Y."/>
            <person name="Wang S."/>
            <person name="Sekimoto S."/>
            <person name="Aerts A.L."/>
            <person name="Choi C."/>
            <person name="Clum A."/>
            <person name="LaButti K.M."/>
            <person name="Lindquist E.A."/>
            <person name="Yee Ngan C."/>
            <person name="Ohm R.A."/>
            <person name="Salamov A.A."/>
            <person name="Grigoriev I.V."/>
            <person name="Spatafora J.W."/>
            <person name="Berbee M.L."/>
        </authorList>
    </citation>
    <scope>NUCLEOTIDE SEQUENCE [LARGE SCALE GENOMIC DNA]</scope>
    <source>
        <strain evidence="1 2">NRRL 28638</strain>
    </source>
</reference>
<accession>A0A137NZH8</accession>
<keyword evidence="2" id="KW-1185">Reference proteome</keyword>
<dbReference type="EMBL" id="KQ964587">
    <property type="protein sequence ID" value="KXN68243.1"/>
    <property type="molecule type" value="Genomic_DNA"/>
</dbReference>
<evidence type="ECO:0000313" key="1">
    <source>
        <dbReference type="EMBL" id="KXN68243.1"/>
    </source>
</evidence>
<sequence length="54" mass="6365">MKWCESGTCNLKDFLNYLDNELGLVIGWESYLDLSKYKKIDFVNLCWGDNNELL</sequence>
<organism evidence="1 2">
    <name type="scientific">Conidiobolus coronatus (strain ATCC 28846 / CBS 209.66 / NRRL 28638)</name>
    <name type="common">Delacroixia coronata</name>
    <dbReference type="NCBI Taxonomy" id="796925"/>
    <lineage>
        <taxon>Eukaryota</taxon>
        <taxon>Fungi</taxon>
        <taxon>Fungi incertae sedis</taxon>
        <taxon>Zoopagomycota</taxon>
        <taxon>Entomophthoromycotina</taxon>
        <taxon>Entomophthoromycetes</taxon>
        <taxon>Entomophthorales</taxon>
        <taxon>Ancylistaceae</taxon>
        <taxon>Conidiobolus</taxon>
    </lineage>
</organism>
<gene>
    <name evidence="1" type="ORF">CONCODRAFT_107123</name>
</gene>
<name>A0A137NZH8_CONC2</name>
<dbReference type="AlphaFoldDB" id="A0A137NZH8"/>
<evidence type="ECO:0000313" key="2">
    <source>
        <dbReference type="Proteomes" id="UP000070444"/>
    </source>
</evidence>